<dbReference type="Proteomes" id="UP000050929">
    <property type="component" value="Unassembled WGS sequence"/>
</dbReference>
<dbReference type="InterPro" id="IPR027417">
    <property type="entry name" value="P-loop_NTPase"/>
</dbReference>
<keyword evidence="9" id="KW-0862">Zinc</keyword>
<keyword evidence="7" id="KW-0228">DNA excision</keyword>
<keyword evidence="13" id="KW-0234">DNA repair</keyword>
<evidence type="ECO:0000256" key="14">
    <source>
        <dbReference type="ARBA" id="ARBA00038000"/>
    </source>
</evidence>
<dbReference type="GO" id="GO:0003677">
    <property type="term" value="F:DNA binding"/>
    <property type="evidence" value="ECO:0007669"/>
    <property type="project" value="UniProtKB-KW"/>
</dbReference>
<gene>
    <name evidence="18" type="ORF">FC72_GL001725</name>
</gene>
<evidence type="ECO:0000256" key="12">
    <source>
        <dbReference type="ARBA" id="ARBA00023125"/>
    </source>
</evidence>
<evidence type="ECO:0000256" key="9">
    <source>
        <dbReference type="ARBA" id="ARBA00022833"/>
    </source>
</evidence>
<proteinExistence type="inferred from homology"/>
<keyword evidence="10" id="KW-0067">ATP-binding</keyword>
<evidence type="ECO:0000313" key="18">
    <source>
        <dbReference type="EMBL" id="KRK65098.1"/>
    </source>
</evidence>
<dbReference type="AlphaFoldDB" id="A0A0R1JAR2"/>
<keyword evidence="12" id="KW-0238">DNA-binding</keyword>
<dbReference type="STRING" id="1423811.FC72_GL001725"/>
<accession>A0A0R1JAR2</accession>
<comment type="similarity">
    <text evidence="14">Belongs to the ABC transporter superfamily. UvrA family.</text>
</comment>
<comment type="caution">
    <text evidence="18">The sequence shown here is derived from an EMBL/GenBank/DDBJ whole genome shotgun (WGS) entry which is preliminary data.</text>
</comment>
<dbReference type="PANTHER" id="PTHR43152">
    <property type="entry name" value="UVRABC SYSTEM PROTEIN A"/>
    <property type="match status" value="1"/>
</dbReference>
<dbReference type="PROSITE" id="PS50893">
    <property type="entry name" value="ABC_TRANSPORTER_2"/>
    <property type="match status" value="2"/>
</dbReference>
<dbReference type="PANTHER" id="PTHR43152:SF3">
    <property type="entry name" value="UVRABC SYSTEM PROTEIN A"/>
    <property type="match status" value="1"/>
</dbReference>
<evidence type="ECO:0000313" key="19">
    <source>
        <dbReference type="Proteomes" id="UP000050929"/>
    </source>
</evidence>
<dbReference type="GO" id="GO:0006281">
    <property type="term" value="P:DNA repair"/>
    <property type="evidence" value="ECO:0007669"/>
    <property type="project" value="UniProtKB-KW"/>
</dbReference>
<comment type="subcellular location">
    <subcellularLocation>
        <location evidence="1">Cytoplasm</location>
    </subcellularLocation>
</comment>
<keyword evidence="11" id="KW-0267">Excision nuclease</keyword>
<feature type="domain" description="ABC transporter" evidence="17">
    <location>
        <begin position="131"/>
        <end position="434"/>
    </location>
</feature>
<keyword evidence="8" id="KW-0863">Zinc-finger</keyword>
<evidence type="ECO:0000256" key="15">
    <source>
        <dbReference type="ARBA" id="ARBA00039316"/>
    </source>
</evidence>
<dbReference type="GO" id="GO:0016887">
    <property type="term" value="F:ATP hydrolysis activity"/>
    <property type="evidence" value="ECO:0007669"/>
    <property type="project" value="InterPro"/>
</dbReference>
<dbReference type="Pfam" id="PF17755">
    <property type="entry name" value="UvrA_DNA-bind"/>
    <property type="match status" value="1"/>
</dbReference>
<evidence type="ECO:0000256" key="1">
    <source>
        <dbReference type="ARBA" id="ARBA00004496"/>
    </source>
</evidence>
<dbReference type="PATRIC" id="fig|1423811.3.peg.1761"/>
<evidence type="ECO:0000256" key="2">
    <source>
        <dbReference type="ARBA" id="ARBA00022490"/>
    </source>
</evidence>
<protein>
    <recommendedName>
        <fullName evidence="15">UvrABC system protein A</fullName>
    </recommendedName>
    <alternativeName>
        <fullName evidence="16">Excinuclease ABC subunit A</fullName>
    </alternativeName>
</protein>
<evidence type="ECO:0000256" key="13">
    <source>
        <dbReference type="ARBA" id="ARBA00023204"/>
    </source>
</evidence>
<evidence type="ECO:0000259" key="17">
    <source>
        <dbReference type="PROSITE" id="PS50893"/>
    </source>
</evidence>
<keyword evidence="5" id="KW-0547">Nucleotide-binding</keyword>
<evidence type="ECO:0000256" key="6">
    <source>
        <dbReference type="ARBA" id="ARBA00022763"/>
    </source>
</evidence>
<dbReference type="EMBL" id="AZDG01000005">
    <property type="protein sequence ID" value="KRK65098.1"/>
    <property type="molecule type" value="Genomic_DNA"/>
</dbReference>
<keyword evidence="6" id="KW-0227">DNA damage</keyword>
<feature type="domain" description="ABC transporter" evidence="17">
    <location>
        <begin position="442"/>
        <end position="733"/>
    </location>
</feature>
<dbReference type="GO" id="GO:0008270">
    <property type="term" value="F:zinc ion binding"/>
    <property type="evidence" value="ECO:0007669"/>
    <property type="project" value="UniProtKB-KW"/>
</dbReference>
<dbReference type="Gene3D" id="3.40.50.300">
    <property type="entry name" value="P-loop containing nucleotide triphosphate hydrolases"/>
    <property type="match status" value="2"/>
</dbReference>
<dbReference type="GO" id="GO:0005737">
    <property type="term" value="C:cytoplasm"/>
    <property type="evidence" value="ECO:0007669"/>
    <property type="project" value="UniProtKB-SubCell"/>
</dbReference>
<keyword evidence="2" id="KW-0963">Cytoplasm</keyword>
<dbReference type="Pfam" id="PF00005">
    <property type="entry name" value="ABC_tran"/>
    <property type="match status" value="1"/>
</dbReference>
<sequence>MNDRENNLKNISLKIPKNKLTVFTGVSGSGKSSIVFDTIAQEAGRQLNSTYNSFTRLYLPKYKRPDADEIHNLSTAIIIDQKPIGGNARSTLGTVSDISPLFRILFSRFGSPKYGNASNAFSFNDPEGMCPRCEGLGKSYVVKLDTALDTDKSLNDGAVLLPGYSKNSFYLQTLLNSGLFDNDKAVKDFTDDEMEDLLNGEKEITVDYKGNSLKTNYEGIIKRFYRTNIQDNKTMSDGARKKIEKFAEMSTCTMCHGTRFNENVLSSKINGYNIFDLTDMQLDVLLKTLDQFTDETMKPLIDDLKERLNSLINIGLDYLSLTRETSTLSGGESQRVKTVKYLSNSLTDLIYILDEPSTGLHPRDVHRLNDLLLKLRDNGNTVLVVEHDPDVIKIADYIVDVGPRAGIHGGQIQFTGSYEELLKSDTLTGEYLLNELPINDDPRTPDKFISSSKSSLHNLKDIQLSVPEGLFTVITGVAGSGKSSLVEQVFAKENPDAVVIDQSPLHANSRSNSATYTGAMNDIRKLFGSVNNVEDSLFSYNSKGACPKCKGKGVIELNMSFMDNSEIECPLCHGGRFDPEVLKFKYKNKNIVEVMNLTIEEAVEYFDDNKIKNKLKKVQNVGLDYLTLGQSLSTISGGESQRLKIAKELSKKGNIFILDEPTTGLHISDTENLIKIINDLVNKGNTVIVIEHNVDVMRSADWIIDIGPDGGSRGGEIIYQGPVNGLVDNEKSVTAKYI</sequence>
<evidence type="ECO:0000256" key="11">
    <source>
        <dbReference type="ARBA" id="ARBA00022881"/>
    </source>
</evidence>
<dbReference type="InterPro" id="IPR003439">
    <property type="entry name" value="ABC_transporter-like_ATP-bd"/>
</dbReference>
<keyword evidence="3" id="KW-0479">Metal-binding</keyword>
<dbReference type="GO" id="GO:0004518">
    <property type="term" value="F:nuclease activity"/>
    <property type="evidence" value="ECO:0007669"/>
    <property type="project" value="UniProtKB-KW"/>
</dbReference>
<evidence type="ECO:0000256" key="10">
    <source>
        <dbReference type="ARBA" id="ARBA00022840"/>
    </source>
</evidence>
<dbReference type="InterPro" id="IPR017871">
    <property type="entry name" value="ABC_transporter-like_CS"/>
</dbReference>
<keyword evidence="4" id="KW-0677">Repeat</keyword>
<organism evidence="18 19">
    <name type="scientific">Companilactobacillus tucceti DSM 20183</name>
    <dbReference type="NCBI Taxonomy" id="1423811"/>
    <lineage>
        <taxon>Bacteria</taxon>
        <taxon>Bacillati</taxon>
        <taxon>Bacillota</taxon>
        <taxon>Bacilli</taxon>
        <taxon>Lactobacillales</taxon>
        <taxon>Lactobacillaceae</taxon>
        <taxon>Companilactobacillus</taxon>
    </lineage>
</organism>
<dbReference type="InterPro" id="IPR041552">
    <property type="entry name" value="UvrA_DNA-bd"/>
</dbReference>
<name>A0A0R1JAR2_9LACO</name>
<evidence type="ECO:0000256" key="3">
    <source>
        <dbReference type="ARBA" id="ARBA00022723"/>
    </source>
</evidence>
<evidence type="ECO:0000256" key="7">
    <source>
        <dbReference type="ARBA" id="ARBA00022769"/>
    </source>
</evidence>
<dbReference type="SMART" id="SM00382">
    <property type="entry name" value="AAA"/>
    <property type="match status" value="2"/>
</dbReference>
<dbReference type="CDD" id="cd03270">
    <property type="entry name" value="ABC_UvrA_I"/>
    <property type="match status" value="1"/>
</dbReference>
<reference evidence="18 19" key="1">
    <citation type="journal article" date="2015" name="Genome Announc.">
        <title>Expanding the biotechnology potential of lactobacilli through comparative genomics of 213 strains and associated genera.</title>
        <authorList>
            <person name="Sun Z."/>
            <person name="Harris H.M."/>
            <person name="McCann A."/>
            <person name="Guo C."/>
            <person name="Argimon S."/>
            <person name="Zhang W."/>
            <person name="Yang X."/>
            <person name="Jeffery I.B."/>
            <person name="Cooney J.C."/>
            <person name="Kagawa T.F."/>
            <person name="Liu W."/>
            <person name="Song Y."/>
            <person name="Salvetti E."/>
            <person name="Wrobel A."/>
            <person name="Rasinkangas P."/>
            <person name="Parkhill J."/>
            <person name="Rea M.C."/>
            <person name="O'Sullivan O."/>
            <person name="Ritari J."/>
            <person name="Douillard F.P."/>
            <person name="Paul Ross R."/>
            <person name="Yang R."/>
            <person name="Briner A.E."/>
            <person name="Felis G.E."/>
            <person name="de Vos W.M."/>
            <person name="Barrangou R."/>
            <person name="Klaenhammer T.R."/>
            <person name="Caufield P.W."/>
            <person name="Cui Y."/>
            <person name="Zhang H."/>
            <person name="O'Toole P.W."/>
        </authorList>
    </citation>
    <scope>NUCLEOTIDE SEQUENCE [LARGE SCALE GENOMIC DNA]</scope>
    <source>
        <strain evidence="18 19">DSM 20183</strain>
    </source>
</reference>
<keyword evidence="19" id="KW-1185">Reference proteome</keyword>
<dbReference type="Gene3D" id="1.10.8.280">
    <property type="entry name" value="ABC transporter ATPase domain-like"/>
    <property type="match status" value="1"/>
</dbReference>
<dbReference type="GO" id="GO:0005524">
    <property type="term" value="F:ATP binding"/>
    <property type="evidence" value="ECO:0007669"/>
    <property type="project" value="UniProtKB-KW"/>
</dbReference>
<evidence type="ECO:0000256" key="5">
    <source>
        <dbReference type="ARBA" id="ARBA00022741"/>
    </source>
</evidence>
<evidence type="ECO:0000256" key="8">
    <source>
        <dbReference type="ARBA" id="ARBA00022771"/>
    </source>
</evidence>
<dbReference type="SUPFAM" id="SSF52540">
    <property type="entry name" value="P-loop containing nucleoside triphosphate hydrolases"/>
    <property type="match status" value="2"/>
</dbReference>
<dbReference type="InterPro" id="IPR003593">
    <property type="entry name" value="AAA+_ATPase"/>
</dbReference>
<dbReference type="Gene3D" id="1.20.1580.10">
    <property type="entry name" value="ABC transporter ATPase like domain"/>
    <property type="match status" value="2"/>
</dbReference>
<evidence type="ECO:0000256" key="16">
    <source>
        <dbReference type="ARBA" id="ARBA00042156"/>
    </source>
</evidence>
<evidence type="ECO:0000256" key="4">
    <source>
        <dbReference type="ARBA" id="ARBA00022737"/>
    </source>
</evidence>
<dbReference type="PROSITE" id="PS00211">
    <property type="entry name" value="ABC_TRANSPORTER_1"/>
    <property type="match status" value="1"/>
</dbReference>